<reference evidence="3" key="2">
    <citation type="submission" date="2025-08" db="UniProtKB">
        <authorList>
            <consortium name="RefSeq"/>
        </authorList>
    </citation>
    <scope>IDENTIFICATION</scope>
    <source>
        <tissue evidence="3">Leaf</tissue>
    </source>
</reference>
<keyword evidence="2" id="KW-1185">Reference proteome</keyword>
<reference evidence="2" key="1">
    <citation type="journal article" date="2014" name="Nat. Commun.">
        <title>The emerging biofuel crop Camelina sativa retains a highly undifferentiated hexaploid genome structure.</title>
        <authorList>
            <person name="Kagale S."/>
            <person name="Koh C."/>
            <person name="Nixon J."/>
            <person name="Bollina V."/>
            <person name="Clarke W.E."/>
            <person name="Tuteja R."/>
            <person name="Spillane C."/>
            <person name="Robinson S.J."/>
            <person name="Links M.G."/>
            <person name="Clarke C."/>
            <person name="Higgins E.E."/>
            <person name="Huebert T."/>
            <person name="Sharpe A.G."/>
            <person name="Parkin I.A."/>
        </authorList>
    </citation>
    <scope>NUCLEOTIDE SEQUENCE [LARGE SCALE GENOMIC DNA]</scope>
    <source>
        <strain evidence="2">cv. DH55</strain>
    </source>
</reference>
<proteinExistence type="predicted"/>
<evidence type="ECO:0000313" key="2">
    <source>
        <dbReference type="Proteomes" id="UP000694864"/>
    </source>
</evidence>
<accession>A0ABM0Y5Z6</accession>
<evidence type="ECO:0000256" key="1">
    <source>
        <dbReference type="SAM" id="MobiDB-lite"/>
    </source>
</evidence>
<sequence>MENSCEGLVTVGKERSKFGDDLIGEVVNVGEFSCNFRKLQQTDEIKLSENPEKHVDVTESDNIHMLFKYYSRFGSDTKKNTSYHDHSELDCTVFEESDDDSDIGDQDDDDYIQEASNEEDDICYDTMDEEEGDTEEETDDEGEYQPENSDNDDHNEDKYVQDLEEDEEDDEMQST</sequence>
<protein>
    <submittedName>
        <fullName evidence="3">Acidic leucine-rich nuclear phosphoprotein 32 family member B-like</fullName>
    </submittedName>
</protein>
<feature type="region of interest" description="Disordered" evidence="1">
    <location>
        <begin position="94"/>
        <end position="175"/>
    </location>
</feature>
<dbReference type="RefSeq" id="XP_010496056.1">
    <property type="nucleotide sequence ID" value="XM_010497754.1"/>
</dbReference>
<evidence type="ECO:0000313" key="3">
    <source>
        <dbReference type="RefSeq" id="XP_010496056.1"/>
    </source>
</evidence>
<gene>
    <name evidence="3" type="primary">LOC104773175</name>
</gene>
<dbReference type="Proteomes" id="UP000694864">
    <property type="component" value="Unplaced"/>
</dbReference>
<feature type="compositionally biased region" description="Acidic residues" evidence="1">
    <location>
        <begin position="94"/>
        <end position="150"/>
    </location>
</feature>
<feature type="compositionally biased region" description="Basic and acidic residues" evidence="1">
    <location>
        <begin position="151"/>
        <end position="161"/>
    </location>
</feature>
<name>A0ABM0Y5Z6_CAMSA</name>
<organism evidence="2 3">
    <name type="scientific">Camelina sativa</name>
    <name type="common">False flax</name>
    <name type="synonym">Myagrum sativum</name>
    <dbReference type="NCBI Taxonomy" id="90675"/>
    <lineage>
        <taxon>Eukaryota</taxon>
        <taxon>Viridiplantae</taxon>
        <taxon>Streptophyta</taxon>
        <taxon>Embryophyta</taxon>
        <taxon>Tracheophyta</taxon>
        <taxon>Spermatophyta</taxon>
        <taxon>Magnoliopsida</taxon>
        <taxon>eudicotyledons</taxon>
        <taxon>Gunneridae</taxon>
        <taxon>Pentapetalae</taxon>
        <taxon>rosids</taxon>
        <taxon>malvids</taxon>
        <taxon>Brassicales</taxon>
        <taxon>Brassicaceae</taxon>
        <taxon>Camelineae</taxon>
        <taxon>Camelina</taxon>
    </lineage>
</organism>
<dbReference type="GeneID" id="104773175"/>
<feature type="compositionally biased region" description="Acidic residues" evidence="1">
    <location>
        <begin position="162"/>
        <end position="175"/>
    </location>
</feature>